<dbReference type="Pfam" id="PF03909">
    <property type="entry name" value="BSD"/>
    <property type="match status" value="1"/>
</dbReference>
<evidence type="ECO:0000256" key="6">
    <source>
        <dbReference type="ARBA" id="ARBA00023242"/>
    </source>
</evidence>
<keyword evidence="5" id="KW-0804">Transcription</keyword>
<comment type="similarity">
    <text evidence="2">Belongs to the TFB1 family.</text>
</comment>
<dbReference type="RefSeq" id="XP_025370694.1">
    <property type="nucleotide sequence ID" value="XM_025513623.1"/>
</dbReference>
<evidence type="ECO:0000256" key="5">
    <source>
        <dbReference type="ARBA" id="ARBA00023163"/>
    </source>
</evidence>
<dbReference type="SMART" id="SM00751">
    <property type="entry name" value="BSD"/>
    <property type="match status" value="2"/>
</dbReference>
<dbReference type="GO" id="GO:0000439">
    <property type="term" value="C:transcription factor TFIIH core complex"/>
    <property type="evidence" value="ECO:0007669"/>
    <property type="project" value="InterPro"/>
</dbReference>
<dbReference type="Gene3D" id="6.10.140.1200">
    <property type="match status" value="1"/>
</dbReference>
<dbReference type="OrthoDB" id="360521at2759"/>
<dbReference type="STRING" id="1522189.A0A316W1Y4"/>
<dbReference type="EMBL" id="KZ819369">
    <property type="protein sequence ID" value="PWN43534.1"/>
    <property type="molecule type" value="Genomic_DNA"/>
</dbReference>
<evidence type="ECO:0000256" key="7">
    <source>
        <dbReference type="SAM" id="MobiDB-lite"/>
    </source>
</evidence>
<dbReference type="GeneID" id="37035493"/>
<dbReference type="SUPFAM" id="SSF50729">
    <property type="entry name" value="PH domain-like"/>
    <property type="match status" value="1"/>
</dbReference>
<evidence type="ECO:0000256" key="3">
    <source>
        <dbReference type="ARBA" id="ARBA00022737"/>
    </source>
</evidence>
<sequence>MASQSGVLRAAVSYQKLPGTLSIDSRHLSWAPSSSSSSGSSLHVPLTHIVGLSVSKAGASTTAMGIALSPDTPGAGGKTKVMLYFTPDTNGDGGEVQRRDQVKDHLSPIVAENKDRQAAQQSSAAASPVPAAAAAPDPAHALASATAVSATVSGKSSRAAASPATGQSSTPNNKAKNRVTELDLRYSVLRANPQLASLHRDLVMSGELKDAEFWDHPTRKALLSAERAAAEQTSGRNARIADPRPRTDERGEMRVEITPQLKRDLFEQYPVVRRAWEENVPKVMDEAAFWTRYFQSRLYHRLRTSARSAANAHIFREDDIFDKYLEQNEDDQIEPRKEHNAHDALLDLGATAEDHQETGNLADYTMRGGTKTALPLLRRFNEHSASLLDDALGAQEDAEGNKRRKIGVDQDYGGATHGRYWDSIHMMDLDEEGEARGIPLDLTRKKGMFEKRARGTTDLGPDVLTDEQLQAALHSCLTALPSVSNHKLGDFKPTSSAGGMKVMLSSIKAKSAARASSRAEIVPDAILKSVMSHQAAVNEFLRQYWAALSQQPARAARMLGAIGRLREQGLKVEQEAEAALPGQGSERVRMLMAPTLQAVTRAMSISSKSSV</sequence>
<keyword evidence="6" id="KW-0539">Nucleus</keyword>
<gene>
    <name evidence="9" type="ORF">IE81DRAFT_322391</name>
</gene>
<keyword evidence="10" id="KW-1185">Reference proteome</keyword>
<name>A0A316W1Y4_9BASI</name>
<dbReference type="PROSITE" id="PS50858">
    <property type="entry name" value="BSD"/>
    <property type="match status" value="1"/>
</dbReference>
<feature type="compositionally biased region" description="Basic and acidic residues" evidence="7">
    <location>
        <begin position="239"/>
        <end position="248"/>
    </location>
</feature>
<dbReference type="AlphaFoldDB" id="A0A316W1Y4"/>
<dbReference type="Gene3D" id="1.10.3970.10">
    <property type="entry name" value="BSD domain"/>
    <property type="match status" value="1"/>
</dbReference>
<dbReference type="InterPro" id="IPR027079">
    <property type="entry name" value="Tfb1/GTF2H1"/>
</dbReference>
<evidence type="ECO:0000256" key="2">
    <source>
        <dbReference type="ARBA" id="ARBA00009448"/>
    </source>
</evidence>
<feature type="compositionally biased region" description="Polar residues" evidence="7">
    <location>
        <begin position="164"/>
        <end position="174"/>
    </location>
</feature>
<dbReference type="Proteomes" id="UP000245783">
    <property type="component" value="Unassembled WGS sequence"/>
</dbReference>
<dbReference type="InterPro" id="IPR011993">
    <property type="entry name" value="PH-like_dom_sf"/>
</dbReference>
<dbReference type="Pfam" id="PF08567">
    <property type="entry name" value="PH_TFIIH"/>
    <property type="match status" value="1"/>
</dbReference>
<dbReference type="InterPro" id="IPR035925">
    <property type="entry name" value="BSD_dom_sf"/>
</dbReference>
<dbReference type="InterPro" id="IPR013876">
    <property type="entry name" value="TFIIH_BTF_p62_N"/>
</dbReference>
<feature type="region of interest" description="Disordered" evidence="7">
    <location>
        <begin position="157"/>
        <end position="178"/>
    </location>
</feature>
<evidence type="ECO:0000256" key="4">
    <source>
        <dbReference type="ARBA" id="ARBA00023015"/>
    </source>
</evidence>
<dbReference type="SUPFAM" id="SSF140383">
    <property type="entry name" value="BSD domain-like"/>
    <property type="match status" value="2"/>
</dbReference>
<dbReference type="InParanoid" id="A0A316W1Y4"/>
<feature type="region of interest" description="Disordered" evidence="7">
    <location>
        <begin position="229"/>
        <end position="248"/>
    </location>
</feature>
<protein>
    <recommendedName>
        <fullName evidence="8">BSD domain-containing protein</fullName>
    </recommendedName>
</protein>
<dbReference type="Gene3D" id="2.30.29.30">
    <property type="entry name" value="Pleckstrin-homology domain (PH domain)/Phosphotyrosine-binding domain (PTB)"/>
    <property type="match status" value="1"/>
</dbReference>
<evidence type="ECO:0000256" key="1">
    <source>
        <dbReference type="ARBA" id="ARBA00004123"/>
    </source>
</evidence>
<dbReference type="PANTHER" id="PTHR12856">
    <property type="entry name" value="TRANSCRIPTION INITIATION FACTOR IIH-RELATED"/>
    <property type="match status" value="1"/>
</dbReference>
<accession>A0A316W1Y4</accession>
<organism evidence="9 10">
    <name type="scientific">Ceraceosorus guamensis</name>
    <dbReference type="NCBI Taxonomy" id="1522189"/>
    <lineage>
        <taxon>Eukaryota</taxon>
        <taxon>Fungi</taxon>
        <taxon>Dikarya</taxon>
        <taxon>Basidiomycota</taxon>
        <taxon>Ustilaginomycotina</taxon>
        <taxon>Exobasidiomycetes</taxon>
        <taxon>Ceraceosorales</taxon>
        <taxon>Ceraceosoraceae</taxon>
        <taxon>Ceraceosorus</taxon>
    </lineage>
</organism>
<evidence type="ECO:0000313" key="10">
    <source>
        <dbReference type="Proteomes" id="UP000245783"/>
    </source>
</evidence>
<dbReference type="InterPro" id="IPR005607">
    <property type="entry name" value="BSD_dom"/>
</dbReference>
<keyword evidence="4" id="KW-0805">Transcription regulation</keyword>
<evidence type="ECO:0000313" key="9">
    <source>
        <dbReference type="EMBL" id="PWN43534.1"/>
    </source>
</evidence>
<dbReference type="FunCoup" id="A0A316W1Y4">
    <property type="interactions" value="487"/>
</dbReference>
<reference evidence="9 10" key="1">
    <citation type="journal article" date="2018" name="Mol. Biol. Evol.">
        <title>Broad Genomic Sampling Reveals a Smut Pathogenic Ancestry of the Fungal Clade Ustilaginomycotina.</title>
        <authorList>
            <person name="Kijpornyongpan T."/>
            <person name="Mondo S.J."/>
            <person name="Barry K."/>
            <person name="Sandor L."/>
            <person name="Lee J."/>
            <person name="Lipzen A."/>
            <person name="Pangilinan J."/>
            <person name="LaButti K."/>
            <person name="Hainaut M."/>
            <person name="Henrissat B."/>
            <person name="Grigoriev I.V."/>
            <person name="Spatafora J.W."/>
            <person name="Aime M.C."/>
        </authorList>
    </citation>
    <scope>NUCLEOTIDE SEQUENCE [LARGE SCALE GENOMIC DNA]</scope>
    <source>
        <strain evidence="9 10">MCA 4658</strain>
    </source>
</reference>
<dbReference type="GO" id="GO:0006351">
    <property type="term" value="P:DNA-templated transcription"/>
    <property type="evidence" value="ECO:0007669"/>
    <property type="project" value="InterPro"/>
</dbReference>
<proteinExistence type="inferred from homology"/>
<evidence type="ECO:0000259" key="8">
    <source>
        <dbReference type="PROSITE" id="PS50858"/>
    </source>
</evidence>
<comment type="subcellular location">
    <subcellularLocation>
        <location evidence="1">Nucleus</location>
    </subcellularLocation>
</comment>
<keyword evidence="3" id="KW-0677">Repeat</keyword>
<feature type="domain" description="BSD" evidence="8">
    <location>
        <begin position="249"/>
        <end position="301"/>
    </location>
</feature>
<dbReference type="GO" id="GO:0006289">
    <property type="term" value="P:nucleotide-excision repair"/>
    <property type="evidence" value="ECO:0007669"/>
    <property type="project" value="InterPro"/>
</dbReference>